<evidence type="ECO:0000313" key="1">
    <source>
        <dbReference type="EMBL" id="MBC5677279.1"/>
    </source>
</evidence>
<keyword evidence="2" id="KW-1185">Reference proteome</keyword>
<proteinExistence type="predicted"/>
<gene>
    <name evidence="1" type="ORF">H8S22_06545</name>
</gene>
<sequence>MQKKKKLLIVVTIVFFLTSTLFYITQKVNGITGNEWILKQKEQIYMLADFSQNLDDVYALYISGAMDKDSFLAEWQRLSDAFGVMEFQRTQDSEKNVVAPEKHTKTSREGAEAINTIFYDFRLLLNASVKDSIPIPRTELLYQHLAYSKKITEELEIFMKAYQKAKEDNET</sequence>
<comment type="caution">
    <text evidence="1">The sequence shown here is derived from an EMBL/GenBank/DDBJ whole genome shotgun (WGS) entry which is preliminary data.</text>
</comment>
<name>A0ABR7FPY7_9FIRM</name>
<reference evidence="1 2" key="1">
    <citation type="submission" date="2020-08" db="EMBL/GenBank/DDBJ databases">
        <title>Genome public.</title>
        <authorList>
            <person name="Liu C."/>
            <person name="Sun Q."/>
        </authorList>
    </citation>
    <scope>NUCLEOTIDE SEQUENCE [LARGE SCALE GENOMIC DNA]</scope>
    <source>
        <strain evidence="1 2">NSJ-7</strain>
    </source>
</reference>
<dbReference type="RefSeq" id="WP_024727448.1">
    <property type="nucleotide sequence ID" value="NZ_JACOOS010000005.1"/>
</dbReference>
<protein>
    <recommendedName>
        <fullName evidence="3">DUF4363 family protein</fullName>
    </recommendedName>
</protein>
<evidence type="ECO:0000313" key="2">
    <source>
        <dbReference type="Proteomes" id="UP000635828"/>
    </source>
</evidence>
<evidence type="ECO:0008006" key="3">
    <source>
        <dbReference type="Google" id="ProtNLM"/>
    </source>
</evidence>
<accession>A0ABR7FPY7</accession>
<dbReference type="Proteomes" id="UP000635828">
    <property type="component" value="Unassembled WGS sequence"/>
</dbReference>
<dbReference type="EMBL" id="JACOOS010000005">
    <property type="protein sequence ID" value="MBC5677279.1"/>
    <property type="molecule type" value="Genomic_DNA"/>
</dbReference>
<organism evidence="1 2">
    <name type="scientific">Anaerostipes hominis</name>
    <name type="common">ex Liu et al. 2021</name>
    <dbReference type="NCBI Taxonomy" id="2763018"/>
    <lineage>
        <taxon>Bacteria</taxon>
        <taxon>Bacillati</taxon>
        <taxon>Bacillota</taxon>
        <taxon>Clostridia</taxon>
        <taxon>Lachnospirales</taxon>
        <taxon>Lachnospiraceae</taxon>
        <taxon>Anaerostipes</taxon>
    </lineage>
</organism>